<dbReference type="EMBL" id="KI299356">
    <property type="protein sequence ID" value="ERZ97745.1"/>
    <property type="molecule type" value="Genomic_DNA"/>
</dbReference>
<name>U9T2Z9_RHIID</name>
<gene>
    <name evidence="1" type="ORF">GLOINDRAFT_11259</name>
</gene>
<proteinExistence type="predicted"/>
<evidence type="ECO:0000313" key="1">
    <source>
        <dbReference type="EMBL" id="ERZ97745.1"/>
    </source>
</evidence>
<protein>
    <submittedName>
        <fullName evidence="1">Uncharacterized protein</fullName>
    </submittedName>
</protein>
<reference evidence="1" key="1">
    <citation type="submission" date="2013-07" db="EMBL/GenBank/DDBJ databases">
        <title>The genome of an arbuscular mycorrhizal fungus provides insights into the evolution of the oldest plant symbiosis.</title>
        <authorList>
            <consortium name="DOE Joint Genome Institute"/>
            <person name="Tisserant E."/>
            <person name="Malbreil M."/>
            <person name="Kuo A."/>
            <person name="Kohler A."/>
            <person name="Symeonidi A."/>
            <person name="Balestrini R."/>
            <person name="Charron P."/>
            <person name="Duensing N."/>
            <person name="Frei-dit-Frey N."/>
            <person name="Gianinazzi-Pearson V."/>
            <person name="Gilbert B."/>
            <person name="Handa Y."/>
            <person name="Hijri M."/>
            <person name="Kaul R."/>
            <person name="Kawaguchi M."/>
            <person name="Krajinski F."/>
            <person name="Lammers P."/>
            <person name="Lapierre D."/>
            <person name="Masclaux F.G."/>
            <person name="Murat C."/>
            <person name="Morin E."/>
            <person name="Ndikumana S."/>
            <person name="Pagni M."/>
            <person name="Petitpierre D."/>
            <person name="Requena N."/>
            <person name="Rosikiewicz P."/>
            <person name="Riley R."/>
            <person name="Saito K."/>
            <person name="San Clemente H."/>
            <person name="Shapiro H."/>
            <person name="van Tuinen D."/>
            <person name="Becard G."/>
            <person name="Bonfante P."/>
            <person name="Paszkowski U."/>
            <person name="Shachar-Hill Y."/>
            <person name="Young J.P."/>
            <person name="Sanders I.R."/>
            <person name="Henrissat B."/>
            <person name="Rensing S.A."/>
            <person name="Grigoriev I.V."/>
            <person name="Corradi N."/>
            <person name="Roux C."/>
            <person name="Martin F."/>
        </authorList>
    </citation>
    <scope>NUCLEOTIDE SEQUENCE</scope>
    <source>
        <strain evidence="1">DAOM 197198</strain>
    </source>
</reference>
<dbReference type="HOGENOM" id="CLU_2528626_0_0_1"/>
<organism evidence="1">
    <name type="scientific">Rhizophagus irregularis (strain DAOM 181602 / DAOM 197198 / MUCL 43194)</name>
    <name type="common">Arbuscular mycorrhizal fungus</name>
    <name type="synonym">Glomus intraradices</name>
    <dbReference type="NCBI Taxonomy" id="747089"/>
    <lineage>
        <taxon>Eukaryota</taxon>
        <taxon>Fungi</taxon>
        <taxon>Fungi incertae sedis</taxon>
        <taxon>Mucoromycota</taxon>
        <taxon>Glomeromycotina</taxon>
        <taxon>Glomeromycetes</taxon>
        <taxon>Glomerales</taxon>
        <taxon>Glomeraceae</taxon>
        <taxon>Rhizophagus</taxon>
    </lineage>
</organism>
<sequence length="84" mass="9337">MFIINHVDGTLTVYEGHNDKFAWTNKAGSLLTQNAALIFVYTKLKSYLSLDVGMLGLSKPFIGRLIMELGANADDLFLGNKMLR</sequence>
<dbReference type="AlphaFoldDB" id="U9T2Z9"/>
<accession>U9T2Z9</accession>